<evidence type="ECO:0000256" key="1">
    <source>
        <dbReference type="ARBA" id="ARBA00008984"/>
    </source>
</evidence>
<dbReference type="PROSITE" id="PS01148">
    <property type="entry name" value="UPF0033"/>
    <property type="match status" value="1"/>
</dbReference>
<dbReference type="PANTHER" id="PTHR33279:SF2">
    <property type="entry name" value="SULFUR CARRIER PROTEIN TUSA"/>
    <property type="match status" value="1"/>
</dbReference>
<feature type="domain" description="UPF0033" evidence="2">
    <location>
        <begin position="15"/>
        <end position="39"/>
    </location>
</feature>
<evidence type="ECO:0000259" key="2">
    <source>
        <dbReference type="PROSITE" id="PS01148"/>
    </source>
</evidence>
<protein>
    <submittedName>
        <fullName evidence="3">Sulfurtransferase TusA family protein</fullName>
    </submittedName>
</protein>
<keyword evidence="4" id="KW-1185">Reference proteome</keyword>
<comment type="similarity">
    <text evidence="1">Belongs to the sulfur carrier protein TusA family.</text>
</comment>
<gene>
    <name evidence="3" type="ORF">WG219_13305</name>
</gene>
<name>A0ABZ2RFE7_ECTME</name>
<evidence type="ECO:0000313" key="4">
    <source>
        <dbReference type="Proteomes" id="UP001476583"/>
    </source>
</evidence>
<dbReference type="CDD" id="cd00291">
    <property type="entry name" value="SirA_YedF_YeeD"/>
    <property type="match status" value="1"/>
</dbReference>
<accession>A0ABZ2RFE7</accession>
<dbReference type="InterPro" id="IPR001455">
    <property type="entry name" value="TusA-like"/>
</dbReference>
<evidence type="ECO:0000313" key="3">
    <source>
        <dbReference type="EMBL" id="WXL24305.1"/>
    </source>
</evidence>
<dbReference type="EMBL" id="CP148074">
    <property type="protein sequence ID" value="WXL24305.1"/>
    <property type="molecule type" value="Genomic_DNA"/>
</dbReference>
<dbReference type="Gene3D" id="3.30.110.40">
    <property type="entry name" value="TusA-like domain"/>
    <property type="match status" value="1"/>
</dbReference>
<reference evidence="3 4" key="1">
    <citation type="submission" date="2024-03" db="EMBL/GenBank/DDBJ databases">
        <title>Complete genome of BD2.</title>
        <authorList>
            <person name="Cao G."/>
        </authorList>
    </citation>
    <scope>NUCLEOTIDE SEQUENCE [LARGE SCALE GENOMIC DNA]</scope>
    <source>
        <strain evidence="3 4">BD2</strain>
    </source>
</reference>
<organism evidence="3 4">
    <name type="scientific">Ectopseudomonas mendocina</name>
    <name type="common">Pseudomonas mendocina</name>
    <dbReference type="NCBI Taxonomy" id="300"/>
    <lineage>
        <taxon>Bacteria</taxon>
        <taxon>Pseudomonadati</taxon>
        <taxon>Pseudomonadota</taxon>
        <taxon>Gammaproteobacteria</taxon>
        <taxon>Pseudomonadales</taxon>
        <taxon>Pseudomonadaceae</taxon>
        <taxon>Ectopseudomonas</taxon>
    </lineage>
</organism>
<dbReference type="InterPro" id="IPR036868">
    <property type="entry name" value="TusA-like_sf"/>
</dbReference>
<proteinExistence type="inferred from homology"/>
<dbReference type="SUPFAM" id="SSF64307">
    <property type="entry name" value="SirA-like"/>
    <property type="match status" value="1"/>
</dbReference>
<sequence length="83" mass="9405">MTDKKWDADTYDIHLDTCGLSCPLPLLKAKLELNRLAGGAVLRVYATDSGSQRDFRAFASMAGHQLLREEVEGEIYKYWLRKG</sequence>
<dbReference type="Pfam" id="PF01206">
    <property type="entry name" value="TusA"/>
    <property type="match status" value="1"/>
</dbReference>
<dbReference type="Proteomes" id="UP001476583">
    <property type="component" value="Chromosome"/>
</dbReference>
<dbReference type="PANTHER" id="PTHR33279">
    <property type="entry name" value="SULFUR CARRIER PROTEIN YEDF-RELATED"/>
    <property type="match status" value="1"/>
</dbReference>